<dbReference type="InterPro" id="IPR052016">
    <property type="entry name" value="Bact_Sigma-Reg"/>
</dbReference>
<organism evidence="4 5">
    <name type="scientific">Streptomyces paromomycinus</name>
    <name type="common">Streptomyces rimosus subsp. paromomycinus</name>
    <dbReference type="NCBI Taxonomy" id="92743"/>
    <lineage>
        <taxon>Bacteria</taxon>
        <taxon>Bacillati</taxon>
        <taxon>Actinomycetota</taxon>
        <taxon>Actinomycetes</taxon>
        <taxon>Kitasatosporales</taxon>
        <taxon>Streptomycetaceae</taxon>
        <taxon>Streptomyces</taxon>
    </lineage>
</organism>
<evidence type="ECO:0000259" key="2">
    <source>
        <dbReference type="PROSITE" id="PS50112"/>
    </source>
</evidence>
<dbReference type="InterPro" id="IPR000014">
    <property type="entry name" value="PAS"/>
</dbReference>
<dbReference type="Pfam" id="PF07228">
    <property type="entry name" value="SpoIIE"/>
    <property type="match status" value="1"/>
</dbReference>
<dbReference type="RefSeq" id="WP_125058221.1">
    <property type="nucleotide sequence ID" value="NZ_BHZD01000001.1"/>
</dbReference>
<dbReference type="InterPro" id="IPR035965">
    <property type="entry name" value="PAS-like_dom_sf"/>
</dbReference>
<dbReference type="CDD" id="cd16936">
    <property type="entry name" value="HATPase_RsbW-like"/>
    <property type="match status" value="1"/>
</dbReference>
<dbReference type="Pfam" id="PF13581">
    <property type="entry name" value="HATPase_c_2"/>
    <property type="match status" value="1"/>
</dbReference>
<evidence type="ECO:0000313" key="4">
    <source>
        <dbReference type="EMBL" id="GCD48276.1"/>
    </source>
</evidence>
<dbReference type="CDD" id="cd00130">
    <property type="entry name" value="PAS"/>
    <property type="match status" value="2"/>
</dbReference>
<reference evidence="4 5" key="1">
    <citation type="submission" date="2018-11" db="EMBL/GenBank/DDBJ databases">
        <title>Whole genome sequence of Streptomyces paromomycinus NBRC 15454(T).</title>
        <authorList>
            <person name="Komaki H."/>
            <person name="Tamura T."/>
        </authorList>
    </citation>
    <scope>NUCLEOTIDE SEQUENCE [LARGE SCALE GENOMIC DNA]</scope>
    <source>
        <strain evidence="4 5">NBRC 15454</strain>
    </source>
</reference>
<dbReference type="Proteomes" id="UP000286746">
    <property type="component" value="Unassembled WGS sequence"/>
</dbReference>
<feature type="domain" description="PAC" evidence="3">
    <location>
        <begin position="208"/>
        <end position="260"/>
    </location>
</feature>
<dbReference type="GO" id="GO:0006355">
    <property type="term" value="P:regulation of DNA-templated transcription"/>
    <property type="evidence" value="ECO:0007669"/>
    <property type="project" value="InterPro"/>
</dbReference>
<dbReference type="SUPFAM" id="SSF55785">
    <property type="entry name" value="PYP-like sensor domain (PAS domain)"/>
    <property type="match status" value="2"/>
</dbReference>
<feature type="domain" description="PAS" evidence="2">
    <location>
        <begin position="135"/>
        <end position="205"/>
    </location>
</feature>
<dbReference type="Pfam" id="PF00989">
    <property type="entry name" value="PAS"/>
    <property type="match status" value="2"/>
</dbReference>
<evidence type="ECO:0000256" key="1">
    <source>
        <dbReference type="ARBA" id="ARBA00022801"/>
    </source>
</evidence>
<dbReference type="GO" id="GO:0016791">
    <property type="term" value="F:phosphatase activity"/>
    <property type="evidence" value="ECO:0007669"/>
    <property type="project" value="TreeGrafter"/>
</dbReference>
<dbReference type="PANTHER" id="PTHR43156">
    <property type="entry name" value="STAGE II SPORULATION PROTEIN E-RELATED"/>
    <property type="match status" value="1"/>
</dbReference>
<keyword evidence="1" id="KW-0378">Hydrolase</keyword>
<protein>
    <recommendedName>
        <fullName evidence="6">MEKHLA domain-containing protein</fullName>
    </recommendedName>
</protein>
<dbReference type="InterPro" id="IPR001932">
    <property type="entry name" value="PPM-type_phosphatase-like_dom"/>
</dbReference>
<name>A0A401WG38_STREY</name>
<comment type="caution">
    <text evidence="4">The sequence shown here is derived from an EMBL/GenBank/DDBJ whole genome shotgun (WGS) entry which is preliminary data.</text>
</comment>
<dbReference type="InterPro" id="IPR000700">
    <property type="entry name" value="PAS-assoc_C"/>
</dbReference>
<feature type="domain" description="PAS" evidence="2">
    <location>
        <begin position="13"/>
        <end position="83"/>
    </location>
</feature>
<dbReference type="Gene3D" id="3.60.40.10">
    <property type="entry name" value="PPM-type phosphatase domain"/>
    <property type="match status" value="1"/>
</dbReference>
<keyword evidence="5" id="KW-1185">Reference proteome</keyword>
<accession>A0A401WG38</accession>
<dbReference type="Gene3D" id="3.30.450.20">
    <property type="entry name" value="PAS domain"/>
    <property type="match status" value="2"/>
</dbReference>
<evidence type="ECO:0008006" key="6">
    <source>
        <dbReference type="Google" id="ProtNLM"/>
    </source>
</evidence>
<dbReference type="InterPro" id="IPR003594">
    <property type="entry name" value="HATPase_dom"/>
</dbReference>
<dbReference type="PANTHER" id="PTHR43156:SF2">
    <property type="entry name" value="STAGE II SPORULATION PROTEIN E"/>
    <property type="match status" value="1"/>
</dbReference>
<dbReference type="SMART" id="SM00086">
    <property type="entry name" value="PAC"/>
    <property type="match status" value="2"/>
</dbReference>
<dbReference type="InterPro" id="IPR013767">
    <property type="entry name" value="PAS_fold"/>
</dbReference>
<dbReference type="AlphaFoldDB" id="A0A401WG38"/>
<dbReference type="SMART" id="SM00091">
    <property type="entry name" value="PAS"/>
    <property type="match status" value="2"/>
</dbReference>
<dbReference type="InterPro" id="IPR001610">
    <property type="entry name" value="PAC"/>
</dbReference>
<dbReference type="InterPro" id="IPR036457">
    <property type="entry name" value="PPM-type-like_dom_sf"/>
</dbReference>
<dbReference type="PROSITE" id="PS50113">
    <property type="entry name" value="PAC"/>
    <property type="match status" value="2"/>
</dbReference>
<feature type="domain" description="PAC" evidence="3">
    <location>
        <begin position="86"/>
        <end position="138"/>
    </location>
</feature>
<sequence>MTAVKAPRNGAGEQELFRGLVECSQDAILTKTLDGRITFWNAAAQRLYGYRAEETVGRHIGLLVPPDLKDEEAGLLERIGRGERIEHYETRRVASDGRVLDVDVSLWPVRSRRGVVHAACSLTRDITDRKKAEAQIDELAVVVESAQDAILIKRLDGRITFWNAAAQRMYGYLAGEMVGQHIGLLIPPDLKDEEAGLLERIGRGERIEHYETRRATSDGRVLDVDVTLWPIRDRSGVITGACSTMRNITDRKKAERELAELYAQQRHIALALRLMGASEQIPGARAATRYLPSTQGQGVGGDWLDLIDLGAGRVGVIIGDVMGRGLDAAVVMGQLRSAARALALAGTPPCELIQTLDTFTRGLPEQFVTCTYLEADPALGEVTACSAGHLPVWLVAPDATVGALPVPTGIPLGVGGVPHQEVRLPLRAGTTLALYTDGLVETPHSDIGTQLDLLTATLSEVFTTTTDLEEAADRVLHTLLPNTATYADDVTLLLVGFPAAPLDTVAVDLPGTPSSVPEGRRFLLRTLRAWGLTALADTALLLSSELLTNAVCHARGPLTLRVWYSARELGVEVVDGSTPRPRARLADTAEENGRGLMLVEALADAWGTRPGAAGKTVWFTLLRAPAPAAGHRQCDTAADPRGGEEAVAVAEPVS</sequence>
<evidence type="ECO:0000259" key="3">
    <source>
        <dbReference type="PROSITE" id="PS50113"/>
    </source>
</evidence>
<dbReference type="SMART" id="SM00331">
    <property type="entry name" value="PP2C_SIG"/>
    <property type="match status" value="1"/>
</dbReference>
<dbReference type="EMBL" id="BHZD01000001">
    <property type="protein sequence ID" value="GCD48276.1"/>
    <property type="molecule type" value="Genomic_DNA"/>
</dbReference>
<evidence type="ECO:0000313" key="5">
    <source>
        <dbReference type="Proteomes" id="UP000286746"/>
    </source>
</evidence>
<dbReference type="Gene3D" id="3.30.565.10">
    <property type="entry name" value="Histidine kinase-like ATPase, C-terminal domain"/>
    <property type="match status" value="1"/>
</dbReference>
<dbReference type="InterPro" id="IPR036890">
    <property type="entry name" value="HATPase_C_sf"/>
</dbReference>
<proteinExistence type="predicted"/>
<gene>
    <name evidence="4" type="ORF">GKJPGBOP_08072</name>
</gene>
<dbReference type="NCBIfam" id="TIGR00229">
    <property type="entry name" value="sensory_box"/>
    <property type="match status" value="2"/>
</dbReference>
<dbReference type="PROSITE" id="PS50112">
    <property type="entry name" value="PAS"/>
    <property type="match status" value="2"/>
</dbReference>